<accession>A0A5P1FS05</accession>
<dbReference type="NCBIfam" id="TIGR01568">
    <property type="entry name" value="A_thal_3678"/>
    <property type="match status" value="1"/>
</dbReference>
<keyword evidence="10" id="KW-1185">Reference proteome</keyword>
<protein>
    <recommendedName>
        <fullName evidence="6">Transcription repressor</fullName>
    </recommendedName>
    <alternativeName>
        <fullName evidence="6">Ovate family protein</fullName>
    </alternativeName>
</protein>
<comment type="subcellular location">
    <subcellularLocation>
        <location evidence="1 6">Nucleus</location>
    </subcellularLocation>
</comment>
<dbReference type="Pfam" id="PF04844">
    <property type="entry name" value="Ovate"/>
    <property type="match status" value="1"/>
</dbReference>
<evidence type="ECO:0000256" key="1">
    <source>
        <dbReference type="ARBA" id="ARBA00004123"/>
    </source>
</evidence>
<comment type="function">
    <text evidence="6">Transcriptional repressor that regulates multiple aspects of plant growth and development.</text>
</comment>
<reference evidence="10" key="1">
    <citation type="journal article" date="2017" name="Nat. Commun.">
        <title>The asparagus genome sheds light on the origin and evolution of a young Y chromosome.</title>
        <authorList>
            <person name="Harkess A."/>
            <person name="Zhou J."/>
            <person name="Xu C."/>
            <person name="Bowers J.E."/>
            <person name="Van der Hulst R."/>
            <person name="Ayyampalayam S."/>
            <person name="Mercati F."/>
            <person name="Riccardi P."/>
            <person name="McKain M.R."/>
            <person name="Kakrana A."/>
            <person name="Tang H."/>
            <person name="Ray J."/>
            <person name="Groenendijk J."/>
            <person name="Arikit S."/>
            <person name="Mathioni S.M."/>
            <person name="Nakano M."/>
            <person name="Shan H."/>
            <person name="Telgmann-Rauber A."/>
            <person name="Kanno A."/>
            <person name="Yue Z."/>
            <person name="Chen H."/>
            <person name="Li W."/>
            <person name="Chen Y."/>
            <person name="Xu X."/>
            <person name="Zhang Y."/>
            <person name="Luo S."/>
            <person name="Chen H."/>
            <person name="Gao J."/>
            <person name="Mao Z."/>
            <person name="Pires J.C."/>
            <person name="Luo M."/>
            <person name="Kudrna D."/>
            <person name="Wing R.A."/>
            <person name="Meyers B.C."/>
            <person name="Yi K."/>
            <person name="Kong H."/>
            <person name="Lavrijsen P."/>
            <person name="Sunseri F."/>
            <person name="Falavigna A."/>
            <person name="Ye Y."/>
            <person name="Leebens-Mack J.H."/>
            <person name="Chen G."/>
        </authorList>
    </citation>
    <scope>NUCLEOTIDE SEQUENCE [LARGE SCALE GENOMIC DNA]</scope>
    <source>
        <strain evidence="10">cv. DH0086</strain>
    </source>
</reference>
<keyword evidence="3 6" id="KW-0805">Transcription regulation</keyword>
<evidence type="ECO:0000313" key="9">
    <source>
        <dbReference type="EMBL" id="ONK80804.1"/>
    </source>
</evidence>
<keyword evidence="5 6" id="KW-0539">Nucleus</keyword>
<feature type="region of interest" description="Disordered" evidence="7">
    <location>
        <begin position="11"/>
        <end position="42"/>
    </location>
</feature>
<evidence type="ECO:0000256" key="7">
    <source>
        <dbReference type="SAM" id="MobiDB-lite"/>
    </source>
</evidence>
<dbReference type="GO" id="GO:0045892">
    <property type="term" value="P:negative regulation of DNA-templated transcription"/>
    <property type="evidence" value="ECO:0007669"/>
    <property type="project" value="UniProtKB-UniRule"/>
</dbReference>
<gene>
    <name evidence="9" type="ORF">A4U43_C01F21940</name>
</gene>
<proteinExistence type="predicted"/>
<evidence type="ECO:0000313" key="10">
    <source>
        <dbReference type="Proteomes" id="UP000243459"/>
    </source>
</evidence>
<keyword evidence="4 6" id="KW-0804">Transcription</keyword>
<feature type="compositionally biased region" description="Pro residues" evidence="7">
    <location>
        <begin position="13"/>
        <end position="29"/>
    </location>
</feature>
<dbReference type="Proteomes" id="UP000243459">
    <property type="component" value="Chromosome 1"/>
</dbReference>
<feature type="domain" description="OVATE" evidence="8">
    <location>
        <begin position="94"/>
        <end position="158"/>
    </location>
</feature>
<evidence type="ECO:0000256" key="3">
    <source>
        <dbReference type="ARBA" id="ARBA00023015"/>
    </source>
</evidence>
<dbReference type="PANTHER" id="PTHR33057:SF117">
    <property type="entry name" value="TRANSCRIPTION REPRESSOR OFP14"/>
    <property type="match status" value="1"/>
</dbReference>
<keyword evidence="2 6" id="KW-0678">Repressor</keyword>
<dbReference type="PROSITE" id="PS51754">
    <property type="entry name" value="OVATE"/>
    <property type="match status" value="1"/>
</dbReference>
<dbReference type="Gramene" id="ONK80804">
    <property type="protein sequence ID" value="ONK80804"/>
    <property type="gene ID" value="A4U43_C01F21940"/>
</dbReference>
<dbReference type="InterPro" id="IPR038933">
    <property type="entry name" value="Ovate"/>
</dbReference>
<evidence type="ECO:0000256" key="6">
    <source>
        <dbReference type="RuleBase" id="RU367028"/>
    </source>
</evidence>
<evidence type="ECO:0000256" key="4">
    <source>
        <dbReference type="ARBA" id="ARBA00023163"/>
    </source>
</evidence>
<dbReference type="GO" id="GO:0005634">
    <property type="term" value="C:nucleus"/>
    <property type="evidence" value="ECO:0007669"/>
    <property type="project" value="UniProtKB-SubCell"/>
</dbReference>
<name>A0A5P1FS05_ASPOF</name>
<dbReference type="AlphaFoldDB" id="A0A5P1FS05"/>
<dbReference type="EMBL" id="CM007381">
    <property type="protein sequence ID" value="ONK80804.1"/>
    <property type="molecule type" value="Genomic_DNA"/>
</dbReference>
<dbReference type="InterPro" id="IPR006458">
    <property type="entry name" value="Ovate_C"/>
</dbReference>
<sequence length="181" mass="20365">MDVPRHILLRSSVPPPPPAAQPHAPPLGPPSATCLSGPADFSPSRFTDPPLTAIQRIASRAFFVRRAPHVPIEEARLSAASAAGAEEEDGRTAVVTVSEDPYVDFRRSMQEMVDARHVDPCRPLDWDFLEELLACYLELNERSVHECILRAFMDLTEGLRRQRISETVKRRRRRMDVGKFV</sequence>
<dbReference type="PANTHER" id="PTHR33057">
    <property type="entry name" value="TRANSCRIPTION REPRESSOR OFP7-RELATED"/>
    <property type="match status" value="1"/>
</dbReference>
<evidence type="ECO:0000256" key="2">
    <source>
        <dbReference type="ARBA" id="ARBA00022491"/>
    </source>
</evidence>
<evidence type="ECO:0000259" key="8">
    <source>
        <dbReference type="PROSITE" id="PS51754"/>
    </source>
</evidence>
<dbReference type="OMA" id="ECILRAF"/>
<evidence type="ECO:0000256" key="5">
    <source>
        <dbReference type="ARBA" id="ARBA00023242"/>
    </source>
</evidence>
<organism evidence="9 10">
    <name type="scientific">Asparagus officinalis</name>
    <name type="common">Garden asparagus</name>
    <dbReference type="NCBI Taxonomy" id="4686"/>
    <lineage>
        <taxon>Eukaryota</taxon>
        <taxon>Viridiplantae</taxon>
        <taxon>Streptophyta</taxon>
        <taxon>Embryophyta</taxon>
        <taxon>Tracheophyta</taxon>
        <taxon>Spermatophyta</taxon>
        <taxon>Magnoliopsida</taxon>
        <taxon>Liliopsida</taxon>
        <taxon>Asparagales</taxon>
        <taxon>Asparagaceae</taxon>
        <taxon>Asparagoideae</taxon>
        <taxon>Asparagus</taxon>
    </lineage>
</organism>